<dbReference type="InterPro" id="IPR024080">
    <property type="entry name" value="Neurolysin/TOP_N"/>
</dbReference>
<dbReference type="PANTHER" id="PTHR11804">
    <property type="entry name" value="PROTEASE M3 THIMET OLIGOPEPTIDASE-RELATED"/>
    <property type="match status" value="1"/>
</dbReference>
<dbReference type="InterPro" id="IPR045090">
    <property type="entry name" value="Pept_M3A_M3B"/>
</dbReference>
<dbReference type="Pfam" id="PF19310">
    <property type="entry name" value="TOP_N"/>
    <property type="match status" value="1"/>
</dbReference>
<dbReference type="Pfam" id="PF01432">
    <property type="entry name" value="Peptidase_M3"/>
    <property type="match status" value="1"/>
</dbReference>
<protein>
    <recommendedName>
        <fullName evidence="8">oligopeptidase A</fullName>
        <ecNumber evidence="8">3.4.24.70</ecNumber>
    </recommendedName>
</protein>
<organism evidence="13 14">
    <name type="scientific">Fontimonas thermophila</name>
    <dbReference type="NCBI Taxonomy" id="1076937"/>
    <lineage>
        <taxon>Bacteria</taxon>
        <taxon>Pseudomonadati</taxon>
        <taxon>Pseudomonadota</taxon>
        <taxon>Gammaproteobacteria</taxon>
        <taxon>Nevskiales</taxon>
        <taxon>Nevskiaceae</taxon>
        <taxon>Fontimonas</taxon>
    </lineage>
</organism>
<feature type="domain" description="Peptidase M3A/M3B catalytic" evidence="11">
    <location>
        <begin position="226"/>
        <end position="678"/>
    </location>
</feature>
<feature type="region of interest" description="Disordered" evidence="10">
    <location>
        <begin position="675"/>
        <end position="698"/>
    </location>
</feature>
<dbReference type="CDD" id="cd06456">
    <property type="entry name" value="M3A_DCP"/>
    <property type="match status" value="1"/>
</dbReference>
<comment type="cofactor">
    <cofactor evidence="9">
        <name>Zn(2+)</name>
        <dbReference type="ChEBI" id="CHEBI:29105"/>
    </cofactor>
    <text evidence="9">Binds 1 zinc ion.</text>
</comment>
<keyword evidence="6 9" id="KW-0482">Metalloprotease</keyword>
<dbReference type="GO" id="GO:0046872">
    <property type="term" value="F:metal ion binding"/>
    <property type="evidence" value="ECO:0007669"/>
    <property type="project" value="UniProtKB-UniRule"/>
</dbReference>
<dbReference type="Gene3D" id="1.20.1050.40">
    <property type="entry name" value="Endopeptidase. Chain P, domain 1"/>
    <property type="match status" value="1"/>
</dbReference>
<evidence type="ECO:0000259" key="11">
    <source>
        <dbReference type="Pfam" id="PF01432"/>
    </source>
</evidence>
<dbReference type="EMBL" id="FOOC01000015">
    <property type="protein sequence ID" value="SFF63600.1"/>
    <property type="molecule type" value="Genomic_DNA"/>
</dbReference>
<dbReference type="InterPro" id="IPR024077">
    <property type="entry name" value="Neurolysin/TOP_dom2"/>
</dbReference>
<evidence type="ECO:0000259" key="12">
    <source>
        <dbReference type="Pfam" id="PF19310"/>
    </source>
</evidence>
<keyword evidence="2 9" id="KW-0645">Protease</keyword>
<dbReference type="GO" id="GO:0005829">
    <property type="term" value="C:cytosol"/>
    <property type="evidence" value="ECO:0007669"/>
    <property type="project" value="UniProtKB-ARBA"/>
</dbReference>
<comment type="similarity">
    <text evidence="1 9">Belongs to the peptidase M3 family.</text>
</comment>
<dbReference type="Gene3D" id="3.40.390.10">
    <property type="entry name" value="Collagenase (Catalytic Domain)"/>
    <property type="match status" value="1"/>
</dbReference>
<dbReference type="GO" id="GO:0006518">
    <property type="term" value="P:peptide metabolic process"/>
    <property type="evidence" value="ECO:0007669"/>
    <property type="project" value="TreeGrafter"/>
</dbReference>
<evidence type="ECO:0000256" key="7">
    <source>
        <dbReference type="ARBA" id="ARBA00024603"/>
    </source>
</evidence>
<evidence type="ECO:0000313" key="14">
    <source>
        <dbReference type="Proteomes" id="UP000199771"/>
    </source>
</evidence>
<feature type="domain" description="Oligopeptidase A N-terminal" evidence="12">
    <location>
        <begin position="31"/>
        <end position="151"/>
    </location>
</feature>
<keyword evidence="3 9" id="KW-0479">Metal-binding</keyword>
<evidence type="ECO:0000256" key="6">
    <source>
        <dbReference type="ARBA" id="ARBA00023049"/>
    </source>
</evidence>
<dbReference type="AlphaFoldDB" id="A0A1I2KBM3"/>
<dbReference type="InterPro" id="IPR034005">
    <property type="entry name" value="M3A_DCP"/>
</dbReference>
<dbReference type="RefSeq" id="WP_091535429.1">
    <property type="nucleotide sequence ID" value="NZ_FOOC01000015.1"/>
</dbReference>
<comment type="catalytic activity">
    <reaction evidence="7">
        <text>Hydrolysis of oligopeptides, with broad specificity. Gly or Ala commonly occur as P1 or P1' residues, but more distant residues are also important, as is shown by the fact that Z-Gly-Pro-Gly-|-Gly-Pro-Ala is cleaved, but not Z-(Gly)(5).</text>
        <dbReference type="EC" id="3.4.24.70"/>
    </reaction>
</comment>
<evidence type="ECO:0000256" key="10">
    <source>
        <dbReference type="SAM" id="MobiDB-lite"/>
    </source>
</evidence>
<reference evidence="13 14" key="1">
    <citation type="submission" date="2016-10" db="EMBL/GenBank/DDBJ databases">
        <authorList>
            <person name="de Groot N.N."/>
        </authorList>
    </citation>
    <scope>NUCLEOTIDE SEQUENCE [LARGE SCALE GENOMIC DNA]</scope>
    <source>
        <strain evidence="13 14">DSM 23609</strain>
    </source>
</reference>
<evidence type="ECO:0000256" key="1">
    <source>
        <dbReference type="ARBA" id="ARBA00006040"/>
    </source>
</evidence>
<dbReference type="PANTHER" id="PTHR11804:SF84">
    <property type="entry name" value="SACCHAROLYSIN"/>
    <property type="match status" value="1"/>
</dbReference>
<evidence type="ECO:0000256" key="3">
    <source>
        <dbReference type="ARBA" id="ARBA00022723"/>
    </source>
</evidence>
<dbReference type="SUPFAM" id="SSF55486">
    <property type="entry name" value="Metalloproteases ('zincins'), catalytic domain"/>
    <property type="match status" value="1"/>
</dbReference>
<keyword evidence="14" id="KW-1185">Reference proteome</keyword>
<evidence type="ECO:0000313" key="13">
    <source>
        <dbReference type="EMBL" id="SFF63600.1"/>
    </source>
</evidence>
<dbReference type="Gene3D" id="1.10.1370.10">
    <property type="entry name" value="Neurolysin, domain 3"/>
    <property type="match status" value="1"/>
</dbReference>
<dbReference type="GO" id="GO:0004222">
    <property type="term" value="F:metalloendopeptidase activity"/>
    <property type="evidence" value="ECO:0007669"/>
    <property type="project" value="UniProtKB-EC"/>
</dbReference>
<dbReference type="OrthoDB" id="9773538at2"/>
<keyword evidence="4 9" id="KW-0378">Hydrolase</keyword>
<dbReference type="EC" id="3.4.24.70" evidence="8"/>
<evidence type="ECO:0000256" key="8">
    <source>
        <dbReference type="ARBA" id="ARBA00026100"/>
    </source>
</evidence>
<accession>A0A1I2KBM3</accession>
<evidence type="ECO:0000256" key="2">
    <source>
        <dbReference type="ARBA" id="ARBA00022670"/>
    </source>
</evidence>
<dbReference type="STRING" id="1076937.SAMN04488120_11511"/>
<evidence type="ECO:0000256" key="5">
    <source>
        <dbReference type="ARBA" id="ARBA00022833"/>
    </source>
</evidence>
<keyword evidence="5 9" id="KW-0862">Zinc</keyword>
<dbReference type="Proteomes" id="UP000199771">
    <property type="component" value="Unassembled WGS sequence"/>
</dbReference>
<dbReference type="InterPro" id="IPR001567">
    <property type="entry name" value="Pept_M3A_M3B_dom"/>
</dbReference>
<gene>
    <name evidence="13" type="ORF">SAMN04488120_11511</name>
</gene>
<sequence>MDNPLLADPISTPLPPFDRIRPEHAEPALDQVLAQNRDALDQLLQPGRTPSWENLIEPLEELNDRLQRVWGPVAHLFSVCSTAQWRKAYNACLPKLTAYSIELSQSEPLYQAYKAIAESPDFGTFSAARRKVVSDALRDFRLSGIGLPEAEKARYKALSLRLSELQTKFEENLMDAIQAWSKHVEDEALLAGMSDSAKQAAREKAAAKNLGGWLLTLDFPSYDAVITYADDRELRREIYTAYATRASDQGPHAGQYDNGPLIEEILALRHELARLLGFANYAELSLATKMAESTAQVEEFLCELAQRAKPRAVAELEELRRFAAQTDGLADLQPWDIAYYSEKLKERQLGLNEETLRPYFPLPAVLRGMFGLVERLYGIRIEPAPGIAVWHPDVSTWALKDSQGAEFGLFYLDPYARPEKRSGAWMDECIGRRRIGERVQNPSAYLVCNFTPPLPGQPALLTHEEVLTLFHEFGHGLHHLMTRVDEASVSGIRGVAWDAVELPSQFMENWAYDPTTLRSFARHWQTGEPLPDELIEKLRASRTFQSGLATVRQLEFGLFDLRLHRDYDPARGARLLETIDAVRNEVAVIKPPAFNRMPWSFSHIFAGGYAAGYYSYKWAEVLSADAFAAFEEAGFAPETGIRFRDTVLAQGGSKEAMELFIEFRGRKPSVEPLLRHSGLLDDPPPPIRVPASGHDARL</sequence>
<evidence type="ECO:0000256" key="9">
    <source>
        <dbReference type="RuleBase" id="RU003435"/>
    </source>
</evidence>
<evidence type="ECO:0000256" key="4">
    <source>
        <dbReference type="ARBA" id="ARBA00022801"/>
    </source>
</evidence>
<proteinExistence type="inferred from homology"/>
<dbReference type="GO" id="GO:0006508">
    <property type="term" value="P:proteolysis"/>
    <property type="evidence" value="ECO:0007669"/>
    <property type="project" value="UniProtKB-KW"/>
</dbReference>
<dbReference type="InterPro" id="IPR024079">
    <property type="entry name" value="MetalloPept_cat_dom_sf"/>
</dbReference>
<dbReference type="InterPro" id="IPR045666">
    <property type="entry name" value="OpdA_N"/>
</dbReference>
<dbReference type="FunFam" id="3.40.390.10:FF:000009">
    <property type="entry name" value="Oligopeptidase A"/>
    <property type="match status" value="1"/>
</dbReference>
<name>A0A1I2KBM3_9GAMM</name>